<reference evidence="2" key="1">
    <citation type="journal article" date="2014" name="Nat. Commun.">
        <title>The rainbow trout genome provides novel insights into evolution after whole-genome duplication in vertebrates.</title>
        <authorList>
            <person name="Berthelot C."/>
            <person name="Brunet F."/>
            <person name="Chalopin D."/>
            <person name="Juanchich A."/>
            <person name="Bernard M."/>
            <person name="Noel B."/>
            <person name="Bento P."/>
            <person name="Da Silva C."/>
            <person name="Labadie K."/>
            <person name="Alberti A."/>
            <person name="Aury J.M."/>
            <person name="Louis A."/>
            <person name="Dehais P."/>
            <person name="Bardou P."/>
            <person name="Montfort J."/>
            <person name="Klopp C."/>
            <person name="Cabau C."/>
            <person name="Gaspin C."/>
            <person name="Thorgaard G.H."/>
            <person name="Boussaha M."/>
            <person name="Quillet E."/>
            <person name="Guyomard R."/>
            <person name="Galiana D."/>
            <person name="Bobe J."/>
            <person name="Volff J.N."/>
            <person name="Genet C."/>
            <person name="Wincker P."/>
            <person name="Jaillon O."/>
            <person name="Roest Crollius H."/>
            <person name="Guiguen Y."/>
        </authorList>
    </citation>
    <scope>NUCLEOTIDE SEQUENCE [LARGE SCALE GENOMIC DNA]</scope>
</reference>
<reference evidence="2" key="2">
    <citation type="submission" date="2014-03" db="EMBL/GenBank/DDBJ databases">
        <authorList>
            <person name="Genoscope - CEA"/>
        </authorList>
    </citation>
    <scope>NUCLEOTIDE SEQUENCE</scope>
</reference>
<gene>
    <name evidence="2" type="ORF">GSONMT00046402001</name>
</gene>
<organism evidence="2 3">
    <name type="scientific">Oncorhynchus mykiss</name>
    <name type="common">Rainbow trout</name>
    <name type="synonym">Salmo gairdneri</name>
    <dbReference type="NCBI Taxonomy" id="8022"/>
    <lineage>
        <taxon>Eukaryota</taxon>
        <taxon>Metazoa</taxon>
        <taxon>Chordata</taxon>
        <taxon>Craniata</taxon>
        <taxon>Vertebrata</taxon>
        <taxon>Euteleostomi</taxon>
        <taxon>Actinopterygii</taxon>
        <taxon>Neopterygii</taxon>
        <taxon>Teleostei</taxon>
        <taxon>Protacanthopterygii</taxon>
        <taxon>Salmoniformes</taxon>
        <taxon>Salmonidae</taxon>
        <taxon>Salmoninae</taxon>
        <taxon>Oncorhynchus</taxon>
    </lineage>
</organism>
<dbReference type="Proteomes" id="UP000193380">
    <property type="component" value="Unassembled WGS sequence"/>
</dbReference>
<evidence type="ECO:0000256" key="1">
    <source>
        <dbReference type="SAM" id="MobiDB-lite"/>
    </source>
</evidence>
<dbReference type="PaxDb" id="8022-A0A060Z828"/>
<proteinExistence type="predicted"/>
<dbReference type="AlphaFoldDB" id="A0A060Z828"/>
<evidence type="ECO:0000313" key="2">
    <source>
        <dbReference type="EMBL" id="CDQ97864.1"/>
    </source>
</evidence>
<feature type="region of interest" description="Disordered" evidence="1">
    <location>
        <begin position="115"/>
        <end position="173"/>
    </location>
</feature>
<dbReference type="STRING" id="8022.A0A060Z828"/>
<evidence type="ECO:0000313" key="3">
    <source>
        <dbReference type="Proteomes" id="UP000193380"/>
    </source>
</evidence>
<feature type="compositionally biased region" description="Basic and acidic residues" evidence="1">
    <location>
        <begin position="153"/>
        <end position="164"/>
    </location>
</feature>
<name>A0A060Z828_ONCMY</name>
<accession>A0A060Z828</accession>
<dbReference type="EMBL" id="FR933538">
    <property type="protein sequence ID" value="CDQ97864.1"/>
    <property type="molecule type" value="Genomic_DNA"/>
</dbReference>
<protein>
    <submittedName>
        <fullName evidence="2">Uncharacterized protein</fullName>
    </submittedName>
</protein>
<sequence length="216" mass="24778">MHPPLSLQGEIPDLPRFCLFYISFGLELIALILSAFADVPREAEDLVKKNPEVGAAFLSRITFNWFNSMVLNGFKRPLVQKDLWELSEAESTLQISQRFLQTMQTELKAARTRLQTKMRKRGEEKASKGQGEGLQNGHQNRLGKGVSQDVLMMEEKGDEKEKKEEKKKKKKEEKEYYPKSWLIPTIATTFKGVLWESAIFKLITDLLSFASPQILK</sequence>